<reference evidence="2" key="2">
    <citation type="journal article" date="2013" name="Nat. Commun.">
        <title>Genome of the Chinese tree shrew.</title>
        <authorList>
            <person name="Fan Y."/>
            <person name="Huang Z.Y."/>
            <person name="Cao C.C."/>
            <person name="Chen C.S."/>
            <person name="Chen Y.X."/>
            <person name="Fan D.D."/>
            <person name="He J."/>
            <person name="Hou H.L."/>
            <person name="Hu L."/>
            <person name="Hu X.T."/>
            <person name="Jiang X.T."/>
            <person name="Lai R."/>
            <person name="Lang Y.S."/>
            <person name="Liang B."/>
            <person name="Liao S.G."/>
            <person name="Mu D."/>
            <person name="Ma Y.Y."/>
            <person name="Niu Y.Y."/>
            <person name="Sun X.Q."/>
            <person name="Xia J.Q."/>
            <person name="Xiao J."/>
            <person name="Xiong Z.Q."/>
            <person name="Xu L."/>
            <person name="Yang L."/>
            <person name="Zhang Y."/>
            <person name="Zhao W."/>
            <person name="Zhao X.D."/>
            <person name="Zheng Y.T."/>
            <person name="Zhou J.M."/>
            <person name="Zhu Y.B."/>
            <person name="Zhang G.J."/>
            <person name="Wang J."/>
            <person name="Yao Y.G."/>
        </authorList>
    </citation>
    <scope>NUCLEOTIDE SEQUENCE [LARGE SCALE GENOMIC DNA]</scope>
</reference>
<keyword evidence="2" id="KW-1185">Reference proteome</keyword>
<gene>
    <name evidence="1" type="ORF">TREES_T100018030</name>
</gene>
<evidence type="ECO:0000313" key="2">
    <source>
        <dbReference type="Proteomes" id="UP000011518"/>
    </source>
</evidence>
<accession>L9JHM4</accession>
<proteinExistence type="predicted"/>
<dbReference type="InParanoid" id="L9JHM4"/>
<dbReference type="EMBL" id="KB321035">
    <property type="protein sequence ID" value="ELW48577.1"/>
    <property type="molecule type" value="Genomic_DNA"/>
</dbReference>
<protein>
    <submittedName>
        <fullName evidence="1">Uncharacterized protein</fullName>
    </submittedName>
</protein>
<dbReference type="AlphaFoldDB" id="L9JHM4"/>
<sequence>MVLWHMERSQIARISDGNELTRTSGPENRWPATVTSAVAGYFRRFSGPSRDGKELPMFAYDVRHLSHGFTADDLRQMQGEARQAPLKDAIDMIGLDKNSFLPEVGLELGPGERDSPILANPLQPPGFQSHQRLAQPKESHVLWENSLLLSAGHCFTPGLDFIRPGQMQGFCWLPVLSEIYHSHNEERQSLLA</sequence>
<dbReference type="Proteomes" id="UP000011518">
    <property type="component" value="Unassembled WGS sequence"/>
</dbReference>
<organism evidence="1 2">
    <name type="scientific">Tupaia chinensis</name>
    <name type="common">Chinese tree shrew</name>
    <name type="synonym">Tupaia belangeri chinensis</name>
    <dbReference type="NCBI Taxonomy" id="246437"/>
    <lineage>
        <taxon>Eukaryota</taxon>
        <taxon>Metazoa</taxon>
        <taxon>Chordata</taxon>
        <taxon>Craniata</taxon>
        <taxon>Vertebrata</taxon>
        <taxon>Euteleostomi</taxon>
        <taxon>Mammalia</taxon>
        <taxon>Eutheria</taxon>
        <taxon>Euarchontoglires</taxon>
        <taxon>Scandentia</taxon>
        <taxon>Tupaiidae</taxon>
        <taxon>Tupaia</taxon>
    </lineage>
</organism>
<reference evidence="2" key="1">
    <citation type="submission" date="2012-07" db="EMBL/GenBank/DDBJ databases">
        <title>Genome of the Chinese tree shrew, a rising model animal genetically related to primates.</title>
        <authorList>
            <person name="Zhang G."/>
            <person name="Fan Y."/>
            <person name="Yao Y."/>
            <person name="Huang Z."/>
        </authorList>
    </citation>
    <scope>NUCLEOTIDE SEQUENCE [LARGE SCALE GENOMIC DNA]</scope>
</reference>
<evidence type="ECO:0000313" key="1">
    <source>
        <dbReference type="EMBL" id="ELW48577.1"/>
    </source>
</evidence>
<name>L9JHM4_TUPCH</name>